<organism evidence="1 2">
    <name type="scientific">Streptococcus phocae</name>
    <dbReference type="NCBI Taxonomy" id="119224"/>
    <lineage>
        <taxon>Bacteria</taxon>
        <taxon>Bacillati</taxon>
        <taxon>Bacillota</taxon>
        <taxon>Bacilli</taxon>
        <taxon>Lactobacillales</taxon>
        <taxon>Streptococcaceae</taxon>
        <taxon>Streptococcus</taxon>
    </lineage>
</organism>
<proteinExistence type="predicted"/>
<dbReference type="InterPro" id="IPR014975">
    <property type="entry name" value="DUF1836"/>
</dbReference>
<keyword evidence="2" id="KW-1185">Reference proteome</keyword>
<evidence type="ECO:0000313" key="2">
    <source>
        <dbReference type="Proteomes" id="UP000049578"/>
    </source>
</evidence>
<name>A0A0P6S4Y8_9STRE</name>
<accession>A0A0P6S4Y8</accession>
<dbReference type="Proteomes" id="UP000049578">
    <property type="component" value="Unassembled WGS sequence"/>
</dbReference>
<reference evidence="1 2" key="1">
    <citation type="submission" date="2015-08" db="EMBL/GenBank/DDBJ databases">
        <title>Genome sequence of Streptococcus phocae subsp. phocae ATCC 51973T isolated from liver specimen obtained from seal.</title>
        <authorList>
            <person name="Avendano-Herrera R."/>
        </authorList>
    </citation>
    <scope>NUCLEOTIDE SEQUENCE [LARGE SCALE GENOMIC DNA]</scope>
    <source>
        <strain evidence="1 2">ATCC 51973</strain>
    </source>
</reference>
<comment type="caution">
    <text evidence="1">The sequence shown here is derived from an EMBL/GenBank/DDBJ whole genome shotgun (WGS) entry which is preliminary data.</text>
</comment>
<dbReference type="EMBL" id="LHQM01000003">
    <property type="protein sequence ID" value="KPJ23180.1"/>
    <property type="molecule type" value="Genomic_DNA"/>
</dbReference>
<protein>
    <recommendedName>
        <fullName evidence="3">DUF1836 domain-containing protein</fullName>
    </recommendedName>
</protein>
<evidence type="ECO:0000313" key="1">
    <source>
        <dbReference type="EMBL" id="KPJ23180.1"/>
    </source>
</evidence>
<dbReference type="PANTHER" id="PTHR40056:SF1">
    <property type="entry name" value="DUF1836 DOMAIN-CONTAINING PROTEIN"/>
    <property type="match status" value="1"/>
</dbReference>
<dbReference type="STRING" id="119224.AKK44_00735"/>
<evidence type="ECO:0008006" key="3">
    <source>
        <dbReference type="Google" id="ProtNLM"/>
    </source>
</evidence>
<sequence length="149" mass="17485">MEFPKLPPWDQLPDLELYLDQVLLYVNQVTRFKDTSDAKLLTASMINNYVKHGYIEKPYKKKYHKKHIARLIAISILKHSFSIQDISRVLANLQDASDSETLYNTFVHYWNVESTALPINLISYACQTIKCYHLTMDLSQEMLYHESNL</sequence>
<dbReference type="PATRIC" id="fig|119224.3.peg.877"/>
<dbReference type="Pfam" id="PF08876">
    <property type="entry name" value="DUF1836"/>
    <property type="match status" value="1"/>
</dbReference>
<dbReference type="RefSeq" id="WP_054278087.1">
    <property type="nucleotide sequence ID" value="NZ_LHQM01000003.1"/>
</dbReference>
<dbReference type="PANTHER" id="PTHR40056">
    <property type="entry name" value="HYPOTHETICAL CYTOSOLIC PROTEIN"/>
    <property type="match status" value="1"/>
</dbReference>
<gene>
    <name evidence="1" type="ORF">AKK44_00735</name>
</gene>
<dbReference type="AlphaFoldDB" id="A0A0P6S4Y8"/>